<feature type="domain" description="Erythromycin biosynthesis protein CIII-like C-terminal" evidence="1">
    <location>
        <begin position="279"/>
        <end position="416"/>
    </location>
</feature>
<dbReference type="PANTHER" id="PTHR48050:SF13">
    <property type="entry name" value="STEROL 3-BETA-GLUCOSYLTRANSFERASE UGT80A2"/>
    <property type="match status" value="1"/>
</dbReference>
<dbReference type="InterPro" id="IPR010610">
    <property type="entry name" value="EryCIII-like_C"/>
</dbReference>
<protein>
    <submittedName>
        <fullName evidence="2">UDP:flavonoid glycosyltransferase YjiC (YdhE family)</fullName>
    </submittedName>
</protein>
<dbReference type="InterPro" id="IPR050426">
    <property type="entry name" value="Glycosyltransferase_28"/>
</dbReference>
<reference evidence="2 3" key="1">
    <citation type="submission" date="2020-08" db="EMBL/GenBank/DDBJ databases">
        <title>Genomic Encyclopedia of Type Strains, Phase IV (KMG-IV): sequencing the most valuable type-strain genomes for metagenomic binning, comparative biology and taxonomic classification.</title>
        <authorList>
            <person name="Goeker M."/>
        </authorList>
    </citation>
    <scope>NUCLEOTIDE SEQUENCE [LARGE SCALE GENOMIC DNA]</scope>
    <source>
        <strain evidence="2 3">DSM 105434</strain>
    </source>
</reference>
<comment type="caution">
    <text evidence="2">The sequence shown here is derived from an EMBL/GenBank/DDBJ whole genome shotgun (WGS) entry which is preliminary data.</text>
</comment>
<evidence type="ECO:0000313" key="2">
    <source>
        <dbReference type="EMBL" id="MBB5296970.1"/>
    </source>
</evidence>
<dbReference type="SUPFAM" id="SSF53756">
    <property type="entry name" value="UDP-Glycosyltransferase/glycogen phosphorylase"/>
    <property type="match status" value="1"/>
</dbReference>
<evidence type="ECO:0000259" key="1">
    <source>
        <dbReference type="Pfam" id="PF06722"/>
    </source>
</evidence>
<dbReference type="RefSeq" id="WP_244944466.1">
    <property type="nucleotide sequence ID" value="NZ_BSUI01000011.1"/>
</dbReference>
<dbReference type="PANTHER" id="PTHR48050">
    <property type="entry name" value="STEROL 3-BETA-GLUCOSYLTRANSFERASE"/>
    <property type="match status" value="1"/>
</dbReference>
<dbReference type="EMBL" id="JACHFV010000015">
    <property type="protein sequence ID" value="MBB5296970.1"/>
    <property type="molecule type" value="Genomic_DNA"/>
</dbReference>
<keyword evidence="3" id="KW-1185">Reference proteome</keyword>
<proteinExistence type="predicted"/>
<evidence type="ECO:0000313" key="3">
    <source>
        <dbReference type="Proteomes" id="UP000536909"/>
    </source>
</evidence>
<dbReference type="InterPro" id="IPR002213">
    <property type="entry name" value="UDP_glucos_trans"/>
</dbReference>
<accession>A0ABR6MYE1</accession>
<dbReference type="Proteomes" id="UP000536909">
    <property type="component" value="Unassembled WGS sequence"/>
</dbReference>
<name>A0ABR6MYE1_9DEIO</name>
<gene>
    <name evidence="2" type="ORF">HNQ10_003830</name>
</gene>
<sequence>MPNILIASQPIAGHVLPLVPIVRELRSRGHGVRWYTGRKYARQVEGSGATWEPFVHARDYDDADFGSAFPGRDQRRGLRQLQFDVRHIFVGQIEGQRQDLRDVARGWPYDLVLADQTVAAALLHEELGGPPCALLGVLPLGIPSRDTAPFGLGLAPDASPLGHLRNGLLAWATRRVIFGTVSRELEAICRRLGLPPRAFVPPVAPSLMLQPTVPAFEYPRSDLPPQLHFIGPLIPEGPARPLPEWWPEVLAAERPVVLVTQGTLATDPRHLIAPALEALAGEDVLVVAAGVREEVLPGPLPHNARVTPFVPFSRLLPHVAVYVTNGGYGGVQQALTCGVPCVVAGRSEDKAEVAARVAHTGVGLNLRTDRPVPERVRRAVRTLLDDGRFRERAGKLGAELRAHNAPREAADLLEALIARKGERHG</sequence>
<dbReference type="Gene3D" id="3.40.50.2000">
    <property type="entry name" value="Glycogen Phosphorylase B"/>
    <property type="match status" value="2"/>
</dbReference>
<dbReference type="Pfam" id="PF06722">
    <property type="entry name" value="EryCIII-like_C"/>
    <property type="match status" value="1"/>
</dbReference>
<organism evidence="2 3">
    <name type="scientific">Deinococcus metallilatus</name>
    <dbReference type="NCBI Taxonomy" id="1211322"/>
    <lineage>
        <taxon>Bacteria</taxon>
        <taxon>Thermotogati</taxon>
        <taxon>Deinococcota</taxon>
        <taxon>Deinococci</taxon>
        <taxon>Deinococcales</taxon>
        <taxon>Deinococcaceae</taxon>
        <taxon>Deinococcus</taxon>
    </lineage>
</organism>
<dbReference type="CDD" id="cd03784">
    <property type="entry name" value="GT1_Gtf-like"/>
    <property type="match status" value="1"/>
</dbReference>